<dbReference type="InterPro" id="IPR018976">
    <property type="entry name" value="Imelysin-like"/>
</dbReference>
<feature type="chain" id="PRO_5020378595" evidence="3">
    <location>
        <begin position="28"/>
        <end position="412"/>
    </location>
</feature>
<comment type="subcellular location">
    <subcellularLocation>
        <location evidence="1">Cell envelope</location>
    </subcellularLocation>
</comment>
<dbReference type="CDD" id="cd14657">
    <property type="entry name" value="Imelysin_IrpA-like"/>
    <property type="match status" value="1"/>
</dbReference>
<proteinExistence type="predicted"/>
<feature type="domain" description="Imelysin-like" evidence="4">
    <location>
        <begin position="43"/>
        <end position="387"/>
    </location>
</feature>
<protein>
    <submittedName>
        <fullName evidence="5">Putative iron-regulated protein</fullName>
    </submittedName>
</protein>
<comment type="caution">
    <text evidence="5">The sequence shown here is derived from an EMBL/GenBank/DDBJ whole genome shotgun (WGS) entry which is preliminary data.</text>
</comment>
<evidence type="ECO:0000313" key="5">
    <source>
        <dbReference type="EMBL" id="TCJ83164.1"/>
    </source>
</evidence>
<name>A0A4R1ETN5_9GAMM</name>
<evidence type="ECO:0000313" key="6">
    <source>
        <dbReference type="Proteomes" id="UP000294887"/>
    </source>
</evidence>
<dbReference type="AlphaFoldDB" id="A0A4R1ETN5"/>
<keyword evidence="6" id="KW-1185">Reference proteome</keyword>
<dbReference type="Proteomes" id="UP000294887">
    <property type="component" value="Unassembled WGS sequence"/>
</dbReference>
<dbReference type="OrthoDB" id="9764688at2"/>
<evidence type="ECO:0000256" key="3">
    <source>
        <dbReference type="SAM" id="SignalP"/>
    </source>
</evidence>
<evidence type="ECO:0000259" key="4">
    <source>
        <dbReference type="Pfam" id="PF09375"/>
    </source>
</evidence>
<dbReference type="EMBL" id="SMFQ01000005">
    <property type="protein sequence ID" value="TCJ83164.1"/>
    <property type="molecule type" value="Genomic_DNA"/>
</dbReference>
<sequence length="412" mass="45073">MFKKTLLVAISASLLSLASLSTLPAYAKEVSNKEVIENYATIALAGFSDSLNSAKKLKLEIDAFVANPSEAGFKAAKQAWLAARVPYGQTEVFRFGNPNVDEWEGQVNAWPLDEGLIDYVASNYEHEDGNQFAAANIVSGKEKIDAALLKSFHEKGGSEANVATGYHAIEFLLWGQDLNKDPKSAGTRSYTDYAKGKDCTNGNCDRRAEYLTATAQLLVTDLQDMVADWQADKDNYRATFMKLSEKEALRRMLFGMGSLSLGELAGERINVALLAHSQEDEHSCFSDNTHTDIAENARGINNVFNGRYSRIDGTTIKGASLAQLVEAKDKKLSDSLKTKLTTTENKINAIVKAANYGEHFDQQIKSENKVGNARIQAVIESLRNQTVDIEATAKVLGISNLNSETSESFSQN</sequence>
<evidence type="ECO:0000256" key="2">
    <source>
        <dbReference type="ARBA" id="ARBA00022729"/>
    </source>
</evidence>
<dbReference type="InterPro" id="IPR038352">
    <property type="entry name" value="Imelysin_sf"/>
</dbReference>
<gene>
    <name evidence="5" type="ORF">EV695_3902</name>
</gene>
<keyword evidence="2 3" id="KW-0732">Signal</keyword>
<dbReference type="GO" id="GO:0030313">
    <property type="term" value="C:cell envelope"/>
    <property type="evidence" value="ECO:0007669"/>
    <property type="project" value="UniProtKB-SubCell"/>
</dbReference>
<dbReference type="Gene3D" id="1.20.1420.20">
    <property type="entry name" value="M75 peptidase, HXXE motif"/>
    <property type="match status" value="1"/>
</dbReference>
<reference evidence="5 6" key="1">
    <citation type="submission" date="2019-03" db="EMBL/GenBank/DDBJ databases">
        <title>Genomic Encyclopedia of Type Strains, Phase IV (KMG-IV): sequencing the most valuable type-strain genomes for metagenomic binning, comparative biology and taxonomic classification.</title>
        <authorList>
            <person name="Goeker M."/>
        </authorList>
    </citation>
    <scope>NUCLEOTIDE SEQUENCE [LARGE SCALE GENOMIC DNA]</scope>
    <source>
        <strain evidence="5 6">DSM 24830</strain>
    </source>
</reference>
<dbReference type="Pfam" id="PF09375">
    <property type="entry name" value="Peptidase_M75"/>
    <property type="match status" value="1"/>
</dbReference>
<dbReference type="RefSeq" id="WP_131907643.1">
    <property type="nucleotide sequence ID" value="NZ_BAAAFU010000007.1"/>
</dbReference>
<evidence type="ECO:0000256" key="1">
    <source>
        <dbReference type="ARBA" id="ARBA00004196"/>
    </source>
</evidence>
<accession>A0A4R1ETN5</accession>
<feature type="signal peptide" evidence="3">
    <location>
        <begin position="1"/>
        <end position="27"/>
    </location>
</feature>
<organism evidence="5 6">
    <name type="scientific">Cocleimonas flava</name>
    <dbReference type="NCBI Taxonomy" id="634765"/>
    <lineage>
        <taxon>Bacteria</taxon>
        <taxon>Pseudomonadati</taxon>
        <taxon>Pseudomonadota</taxon>
        <taxon>Gammaproteobacteria</taxon>
        <taxon>Thiotrichales</taxon>
        <taxon>Thiotrichaceae</taxon>
        <taxon>Cocleimonas</taxon>
    </lineage>
</organism>